<proteinExistence type="predicted"/>
<dbReference type="RefSeq" id="WP_231443721.1">
    <property type="nucleotide sequence ID" value="NZ_JAJOMB010000009.1"/>
</dbReference>
<reference evidence="2" key="1">
    <citation type="submission" date="2021-11" db="EMBL/GenBank/DDBJ databases">
        <title>Streptomyces corallinus and Kineosporia corallina sp. nov., two new coral-derived marine actinobacteria.</title>
        <authorList>
            <person name="Buangrab K."/>
            <person name="Sutthacheep M."/>
            <person name="Yeemin T."/>
            <person name="Harunari E."/>
            <person name="Igarashi Y."/>
            <person name="Sripreechasak P."/>
            <person name="Kanchanasin P."/>
            <person name="Tanasupawat S."/>
            <person name="Phongsopitanun W."/>
        </authorList>
    </citation>
    <scope>NUCLEOTIDE SEQUENCE</scope>
    <source>
        <strain evidence="2">JCM 31032</strain>
    </source>
</reference>
<protein>
    <submittedName>
        <fullName evidence="2">Uncharacterized protein</fullName>
    </submittedName>
</protein>
<sequence>MSERPAEEPETAQQPAQPPQEQSRTLMMPVRPGVIPPSVLRADGPPPEVLRQWSDALSAAGLYAEALDVHPALERVDVIRQAELAVLAGIHTKALELLQELKAAKSDRTSRKVASLKQREVGKPASPWLELLSRVAELLAGTGDLEAVKSAIGGVGPSAGLDWIVALAAVSVGDLPMAAPLARSARAGGCRDLRMLTIAAADDARQGEHRKALDLTRQAQRIALPDEDPAALTVHVLQRCGFAEAAKALAVAGVGESHLAPAFRADWKAAATAAGAGGMALLGQQIKASARWSERRSEKRAREAETIATYDLTCRCYGSGGWIGPGRQFYLQHHLHELLPAPVAGLDARLMICRATSLTFLDLVAREITLPVPSSPPSTQFAADSEEEEPTPGMGVSLGLALPA</sequence>
<dbReference type="AlphaFoldDB" id="A0A9X1SVK6"/>
<gene>
    <name evidence="2" type="ORF">LR394_18845</name>
</gene>
<organism evidence="2 3">
    <name type="scientific">Kineosporia babensis</name>
    <dbReference type="NCBI Taxonomy" id="499548"/>
    <lineage>
        <taxon>Bacteria</taxon>
        <taxon>Bacillati</taxon>
        <taxon>Actinomycetota</taxon>
        <taxon>Actinomycetes</taxon>
        <taxon>Kineosporiales</taxon>
        <taxon>Kineosporiaceae</taxon>
        <taxon>Kineosporia</taxon>
    </lineage>
</organism>
<evidence type="ECO:0000256" key="1">
    <source>
        <dbReference type="SAM" id="MobiDB-lite"/>
    </source>
</evidence>
<evidence type="ECO:0000313" key="3">
    <source>
        <dbReference type="Proteomes" id="UP001138997"/>
    </source>
</evidence>
<feature type="compositionally biased region" description="Low complexity" evidence="1">
    <location>
        <begin position="11"/>
        <end position="22"/>
    </location>
</feature>
<evidence type="ECO:0000313" key="2">
    <source>
        <dbReference type="EMBL" id="MCD5312970.1"/>
    </source>
</evidence>
<dbReference type="EMBL" id="JAJOMB010000009">
    <property type="protein sequence ID" value="MCD5312970.1"/>
    <property type="molecule type" value="Genomic_DNA"/>
</dbReference>
<comment type="caution">
    <text evidence="2">The sequence shown here is derived from an EMBL/GenBank/DDBJ whole genome shotgun (WGS) entry which is preliminary data.</text>
</comment>
<accession>A0A9X1SVK6</accession>
<keyword evidence="3" id="KW-1185">Reference proteome</keyword>
<dbReference type="Proteomes" id="UP001138997">
    <property type="component" value="Unassembled WGS sequence"/>
</dbReference>
<feature type="region of interest" description="Disordered" evidence="1">
    <location>
        <begin position="374"/>
        <end position="404"/>
    </location>
</feature>
<name>A0A9X1SVK6_9ACTN</name>
<feature type="region of interest" description="Disordered" evidence="1">
    <location>
        <begin position="1"/>
        <end position="25"/>
    </location>
</feature>